<evidence type="ECO:0000256" key="8">
    <source>
        <dbReference type="ARBA" id="ARBA00022821"/>
    </source>
</evidence>
<feature type="region of interest" description="Disordered" evidence="15">
    <location>
        <begin position="552"/>
        <end position="586"/>
    </location>
</feature>
<evidence type="ECO:0000313" key="19">
    <source>
        <dbReference type="RefSeq" id="XP_018439315.1"/>
    </source>
</evidence>
<dbReference type="SUPFAM" id="SSF48403">
    <property type="entry name" value="Ankyrin repeat"/>
    <property type="match status" value="1"/>
</dbReference>
<evidence type="ECO:0000256" key="7">
    <source>
        <dbReference type="ARBA" id="ARBA00022786"/>
    </source>
</evidence>
<dbReference type="GO" id="GO:0016567">
    <property type="term" value="P:protein ubiquitination"/>
    <property type="evidence" value="ECO:0007669"/>
    <property type="project" value="UniProtKB-UniPathway"/>
</dbReference>
<dbReference type="GO" id="GO:0050832">
    <property type="term" value="P:defense response to fungus"/>
    <property type="evidence" value="ECO:0007669"/>
    <property type="project" value="TreeGrafter"/>
</dbReference>
<dbReference type="PROSITE" id="PS52046">
    <property type="entry name" value="ZF_C2HC_NPR"/>
    <property type="match status" value="1"/>
</dbReference>
<dbReference type="FunFam" id="3.30.710.10:FF:000110">
    <property type="entry name" value="Regulatory protein NPR3"/>
    <property type="match status" value="1"/>
</dbReference>
<dbReference type="CDD" id="cd18310">
    <property type="entry name" value="BTB_POZ_NPR_plant"/>
    <property type="match status" value="1"/>
</dbReference>
<evidence type="ECO:0000313" key="18">
    <source>
        <dbReference type="Proteomes" id="UP000504610"/>
    </source>
</evidence>
<evidence type="ECO:0000256" key="3">
    <source>
        <dbReference type="ARBA" id="ARBA00022667"/>
    </source>
</evidence>
<evidence type="ECO:0000256" key="6">
    <source>
        <dbReference type="ARBA" id="ARBA00022771"/>
    </source>
</evidence>
<dbReference type="GO" id="GO:2000031">
    <property type="term" value="P:regulation of salicylic acid mediated signaling pathway"/>
    <property type="evidence" value="ECO:0007669"/>
    <property type="project" value="InterPro"/>
</dbReference>
<comment type="pathway">
    <text evidence="2">Protein modification; protein ubiquitination.</text>
</comment>
<dbReference type="InterPro" id="IPR011333">
    <property type="entry name" value="SKP1/BTB/POZ_sf"/>
</dbReference>
<feature type="compositionally biased region" description="Low complexity" evidence="15">
    <location>
        <begin position="568"/>
        <end position="577"/>
    </location>
</feature>
<keyword evidence="4" id="KW-0479">Metal-binding</keyword>
<dbReference type="GO" id="GO:0005634">
    <property type="term" value="C:nucleus"/>
    <property type="evidence" value="ECO:0007669"/>
    <property type="project" value="UniProtKB-SubCell"/>
</dbReference>
<dbReference type="GO" id="GO:0010112">
    <property type="term" value="P:regulation of systemic acquired resistance"/>
    <property type="evidence" value="ECO:0007669"/>
    <property type="project" value="UniProtKB-ARBA"/>
</dbReference>
<dbReference type="InterPro" id="IPR021094">
    <property type="entry name" value="NPR1/NIM1-like_C"/>
</dbReference>
<keyword evidence="9" id="KW-0862">Zinc</keyword>
<evidence type="ECO:0000256" key="12">
    <source>
        <dbReference type="ARBA" id="ARBA00044947"/>
    </source>
</evidence>
<organism evidence="18 19">
    <name type="scientific">Raphanus sativus</name>
    <name type="common">Radish</name>
    <name type="synonym">Raphanus raphanistrum var. sativus</name>
    <dbReference type="NCBI Taxonomy" id="3726"/>
    <lineage>
        <taxon>Eukaryota</taxon>
        <taxon>Viridiplantae</taxon>
        <taxon>Streptophyta</taxon>
        <taxon>Embryophyta</taxon>
        <taxon>Tracheophyta</taxon>
        <taxon>Spermatophyta</taxon>
        <taxon>Magnoliopsida</taxon>
        <taxon>eudicotyledons</taxon>
        <taxon>Gunneridae</taxon>
        <taxon>Pentapetalae</taxon>
        <taxon>rosids</taxon>
        <taxon>malvids</taxon>
        <taxon>Brassicales</taxon>
        <taxon>Brassicaceae</taxon>
        <taxon>Brassiceae</taxon>
        <taxon>Raphanus</taxon>
    </lineage>
</organism>
<sequence length="586" mass="65676">MATLTEPSSSLSFTSSHFSNVSIGSNIHISSSSASNLEVVSLTKLSSNLEQLLSSPDSSDYTDAEIIVDGVPVGVHRCILAARNKFFKELFKKDKKSSKIERRPKYHLNEVLPSYGAVGHEAFVYFLSYIYTGRLKPFTLEVSTCVDSVCAHDSCTPAIGFVVELMYASSLFQVPELVSSFQRRLCNFVEKSLVENVIPILLVAFHCKLTQLLDQCIERVARSDLYMFCIEKEVPLEVAERIKQIRLKSPQQEEDDSPKVPDKTLERVGKILKALDSDDVELVKLLLTESDITLDEANGLHYSVVYSDPKVVAEILALGLGDVNHRNSRGYTVLHFAAMRKEPSIIISLLKKGANASAFASDGRSAVNICRRLTAPKEYHTKTAKEREASKARLCIDLLEREVRRNPMVAETPMCSSLSMPEDLQMRLLYLEKRVGLAQLFFPTEANVAMDIANVEGTSEFTGLLHPPSNGLTGNLSQVDLNETPHMQTKRLLTRMEALMKTVETGRRYFPYGSEVLDKYMEEYIDDDLHSEKGSPQERRLKRMRYRELKDDVQKAYSKDKESKIGRSCLSASSSPSLRDGLDNST</sequence>
<dbReference type="GO" id="GO:0008270">
    <property type="term" value="F:zinc ion binding"/>
    <property type="evidence" value="ECO:0007669"/>
    <property type="project" value="UniProtKB-KW"/>
</dbReference>
<dbReference type="GO" id="GO:2000022">
    <property type="term" value="P:regulation of jasmonic acid mediated signaling pathway"/>
    <property type="evidence" value="ECO:0007669"/>
    <property type="project" value="InterPro"/>
</dbReference>
<evidence type="ECO:0000256" key="2">
    <source>
        <dbReference type="ARBA" id="ARBA00004906"/>
    </source>
</evidence>
<dbReference type="InterPro" id="IPR000210">
    <property type="entry name" value="BTB/POZ_dom"/>
</dbReference>
<dbReference type="Pfam" id="PF12796">
    <property type="entry name" value="Ank_2"/>
    <property type="match status" value="1"/>
</dbReference>
<dbReference type="InterPro" id="IPR057250">
    <property type="entry name" value="Znf_C2HC_NPR-type"/>
</dbReference>
<dbReference type="OrthoDB" id="71307at2759"/>
<dbReference type="Pfam" id="PF11900">
    <property type="entry name" value="DUF3420"/>
    <property type="match status" value="1"/>
</dbReference>
<evidence type="ECO:0000256" key="13">
    <source>
        <dbReference type="PROSITE-ProRule" id="PRU00023"/>
    </source>
</evidence>
<dbReference type="UniPathway" id="UPA00143"/>
<dbReference type="GO" id="GO:0009862">
    <property type="term" value="P:systemic acquired resistance, salicylic acid mediated signaling pathway"/>
    <property type="evidence" value="ECO:0007669"/>
    <property type="project" value="InterPro"/>
</dbReference>
<dbReference type="FunFam" id="1.25.40.20:FF:000123">
    <property type="entry name" value="regulatory protein NPR3-like"/>
    <property type="match status" value="1"/>
</dbReference>
<evidence type="ECO:0000256" key="5">
    <source>
        <dbReference type="ARBA" id="ARBA00022737"/>
    </source>
</evidence>
<dbReference type="SUPFAM" id="SSF54695">
    <property type="entry name" value="POZ domain"/>
    <property type="match status" value="1"/>
</dbReference>
<dbReference type="InterPro" id="IPR044292">
    <property type="entry name" value="NPR"/>
</dbReference>
<evidence type="ECO:0000256" key="1">
    <source>
        <dbReference type="ARBA" id="ARBA00004123"/>
    </source>
</evidence>
<keyword evidence="18" id="KW-1185">Reference proteome</keyword>
<dbReference type="Gene3D" id="1.25.40.20">
    <property type="entry name" value="Ankyrin repeat-containing domain"/>
    <property type="match status" value="1"/>
</dbReference>
<dbReference type="Pfam" id="PF00651">
    <property type="entry name" value="BTB"/>
    <property type="match status" value="1"/>
</dbReference>
<keyword evidence="5" id="KW-0677">Repeat</keyword>
<evidence type="ECO:0000256" key="9">
    <source>
        <dbReference type="ARBA" id="ARBA00022833"/>
    </source>
</evidence>
<keyword evidence="11" id="KW-0539">Nucleus</keyword>
<dbReference type="SMART" id="SM00225">
    <property type="entry name" value="BTB"/>
    <property type="match status" value="1"/>
</dbReference>
<feature type="compositionally biased region" description="Basic and acidic residues" evidence="15">
    <location>
        <begin position="552"/>
        <end position="565"/>
    </location>
</feature>
<dbReference type="PROSITE" id="PS50088">
    <property type="entry name" value="ANK_REPEAT"/>
    <property type="match status" value="1"/>
</dbReference>
<keyword evidence="7" id="KW-0833">Ubl conjugation pathway</keyword>
<feature type="repeat" description="ANK" evidence="13">
    <location>
        <begin position="329"/>
        <end position="361"/>
    </location>
</feature>
<evidence type="ECO:0000256" key="15">
    <source>
        <dbReference type="SAM" id="MobiDB-lite"/>
    </source>
</evidence>
<evidence type="ECO:0000256" key="14">
    <source>
        <dbReference type="PROSITE-ProRule" id="PRU01391"/>
    </source>
</evidence>
<evidence type="ECO:0000256" key="10">
    <source>
        <dbReference type="ARBA" id="ARBA00023043"/>
    </source>
</evidence>
<dbReference type="Gene3D" id="3.30.710.10">
    <property type="entry name" value="Potassium Channel Kv1.1, Chain A"/>
    <property type="match status" value="1"/>
</dbReference>
<dbReference type="Pfam" id="PF12313">
    <property type="entry name" value="NPR1_like_C"/>
    <property type="match status" value="1"/>
</dbReference>
<dbReference type="GO" id="GO:0042742">
    <property type="term" value="P:defense response to bacterium"/>
    <property type="evidence" value="ECO:0007669"/>
    <property type="project" value="UniProtKB-ARBA"/>
</dbReference>
<dbReference type="Proteomes" id="UP000504610">
    <property type="component" value="Chromosome 6"/>
</dbReference>
<gene>
    <name evidence="19" type="primary">LOC108811727</name>
</gene>
<protein>
    <submittedName>
        <fullName evidence="19">Regulatory protein NPR3</fullName>
    </submittedName>
</protein>
<evidence type="ECO:0000259" key="17">
    <source>
        <dbReference type="PROSITE" id="PS52046"/>
    </source>
</evidence>
<comment type="caution">
    <text evidence="14">Lacks conserved residue(s) required for the propagation of feature annotation.</text>
</comment>
<dbReference type="GO" id="GO:0042803">
    <property type="term" value="F:protein homodimerization activity"/>
    <property type="evidence" value="ECO:0007669"/>
    <property type="project" value="UniProtKB-ARBA"/>
</dbReference>
<keyword evidence="10 13" id="KW-0040">ANK repeat</keyword>
<keyword evidence="6 14" id="KW-0863">Zinc-finger</keyword>
<keyword evidence="3" id="KW-0381">Hypersensitive response</keyword>
<dbReference type="GO" id="GO:1901149">
    <property type="term" value="F:salicylic acid binding"/>
    <property type="evidence" value="ECO:0007669"/>
    <property type="project" value="UniProtKB-ARBA"/>
</dbReference>
<accession>A0A6J0JUC1</accession>
<evidence type="ECO:0000259" key="16">
    <source>
        <dbReference type="PROSITE" id="PS50097"/>
    </source>
</evidence>
<dbReference type="AlphaFoldDB" id="A0A6J0JUC1"/>
<dbReference type="InterPro" id="IPR002110">
    <property type="entry name" value="Ankyrin_rpt"/>
</dbReference>
<feature type="domain" description="C2HC NPR-type" evidence="17">
    <location>
        <begin position="142"/>
        <end position="156"/>
    </location>
</feature>
<dbReference type="PANTHER" id="PTHR46475">
    <property type="entry name" value="REGULATORY PROTEIN NPR3"/>
    <property type="match status" value="1"/>
</dbReference>
<reference evidence="19" key="2">
    <citation type="submission" date="2025-08" db="UniProtKB">
        <authorList>
            <consortium name="RefSeq"/>
        </authorList>
    </citation>
    <scope>IDENTIFICATION</scope>
    <source>
        <tissue evidence="19">Leaf</tissue>
    </source>
</reference>
<dbReference type="GO" id="GO:0009626">
    <property type="term" value="P:plant-type hypersensitive response"/>
    <property type="evidence" value="ECO:0007669"/>
    <property type="project" value="UniProtKB-KW"/>
</dbReference>
<name>A0A6J0JUC1_RAPSA</name>
<keyword evidence="8" id="KW-0611">Plant defense</keyword>
<dbReference type="PANTHER" id="PTHR46475:SF2">
    <property type="entry name" value="REGULATORY PROTEIN NPR3"/>
    <property type="match status" value="1"/>
</dbReference>
<evidence type="ECO:0000256" key="4">
    <source>
        <dbReference type="ARBA" id="ARBA00022723"/>
    </source>
</evidence>
<feature type="domain" description="BTB" evidence="16">
    <location>
        <begin position="62"/>
        <end position="139"/>
    </location>
</feature>
<dbReference type="GeneID" id="108811727"/>
<comment type="similarity">
    <text evidence="12">Belongs to the plant 'ANKYRIN-BTB/POZ' family. 'NPR1-like' subfamily.</text>
</comment>
<dbReference type="RefSeq" id="XP_018439315.1">
    <property type="nucleotide sequence ID" value="XM_018583813.2"/>
</dbReference>
<dbReference type="PROSITE" id="PS50297">
    <property type="entry name" value="ANK_REP_REGION"/>
    <property type="match status" value="1"/>
</dbReference>
<dbReference type="KEGG" id="rsz:108811727"/>
<proteinExistence type="inferred from homology"/>
<dbReference type="PROSITE" id="PS50097">
    <property type="entry name" value="BTB"/>
    <property type="match status" value="1"/>
</dbReference>
<comment type="subcellular location">
    <subcellularLocation>
        <location evidence="1">Nucleus</location>
    </subcellularLocation>
</comment>
<dbReference type="InterPro" id="IPR024228">
    <property type="entry name" value="NPR_central_dom"/>
</dbReference>
<evidence type="ECO:0000256" key="11">
    <source>
        <dbReference type="ARBA" id="ARBA00023242"/>
    </source>
</evidence>
<dbReference type="SMART" id="SM00248">
    <property type="entry name" value="ANK"/>
    <property type="match status" value="2"/>
</dbReference>
<reference evidence="18" key="1">
    <citation type="journal article" date="2019" name="Database">
        <title>The radish genome database (RadishGD): an integrated information resource for radish genomics.</title>
        <authorList>
            <person name="Yu H.J."/>
            <person name="Baek S."/>
            <person name="Lee Y.J."/>
            <person name="Cho A."/>
            <person name="Mun J.H."/>
        </authorList>
    </citation>
    <scope>NUCLEOTIDE SEQUENCE [LARGE SCALE GENOMIC DNA]</scope>
    <source>
        <strain evidence="18">cv. WK10039</strain>
    </source>
</reference>
<dbReference type="InterPro" id="IPR036770">
    <property type="entry name" value="Ankyrin_rpt-contain_sf"/>
</dbReference>